<evidence type="ECO:0008006" key="4">
    <source>
        <dbReference type="Google" id="ProtNLM"/>
    </source>
</evidence>
<accession>A0A1M7BKU8</accession>
<dbReference type="RefSeq" id="WP_079543420.1">
    <property type="nucleotide sequence ID" value="NZ_LT670844.1"/>
</dbReference>
<organism evidence="2 3">
    <name type="scientific">Bradyrhizobium lablabi</name>
    <dbReference type="NCBI Taxonomy" id="722472"/>
    <lineage>
        <taxon>Bacteria</taxon>
        <taxon>Pseudomonadati</taxon>
        <taxon>Pseudomonadota</taxon>
        <taxon>Alphaproteobacteria</taxon>
        <taxon>Hyphomicrobiales</taxon>
        <taxon>Nitrobacteraceae</taxon>
        <taxon>Bradyrhizobium</taxon>
    </lineage>
</organism>
<dbReference type="AlphaFoldDB" id="A0A1M7BKU8"/>
<evidence type="ECO:0000313" key="2">
    <source>
        <dbReference type="EMBL" id="SHL55591.1"/>
    </source>
</evidence>
<evidence type="ECO:0000256" key="1">
    <source>
        <dbReference type="SAM" id="MobiDB-lite"/>
    </source>
</evidence>
<protein>
    <recommendedName>
        <fullName evidence="4">Chemotaxis protein CheZ</fullName>
    </recommendedName>
</protein>
<dbReference type="EMBL" id="LT670844">
    <property type="protein sequence ID" value="SHL55591.1"/>
    <property type="molecule type" value="Genomic_DNA"/>
</dbReference>
<dbReference type="Proteomes" id="UP000189935">
    <property type="component" value="Chromosome I"/>
</dbReference>
<dbReference type="OrthoDB" id="7269965at2"/>
<feature type="region of interest" description="Disordered" evidence="1">
    <location>
        <begin position="184"/>
        <end position="217"/>
    </location>
</feature>
<name>A0A1M7BKU8_9BRAD</name>
<gene>
    <name evidence="2" type="ORF">SAMN05444159_6194</name>
</gene>
<feature type="compositionally biased region" description="Low complexity" evidence="1">
    <location>
        <begin position="184"/>
        <end position="215"/>
    </location>
</feature>
<proteinExistence type="predicted"/>
<evidence type="ECO:0000313" key="3">
    <source>
        <dbReference type="Proteomes" id="UP000189935"/>
    </source>
</evidence>
<sequence>MADEAFALSPISARAAQPSEQDYEAISEAFMETSRGRWFLGEYAKRNRNADTRMVLDAVERIEQSLAAQKQPAADRALTEALAAIKSALDEARGMALAALDGLALEEHLAPVRKGARVIKEIAWRWREIGADARICDLIDSQVHAIEGACGQLSSTEAKGALSAAFDLIERRIAGFDDSDAAPRAAEEAAASAAAAPAPSATAAPETMPPATAASDPEAAIGTTEIPTEETVAQAPAAEMVAEAADVQPDVSEITEEAAEADDEAVLELVAQEMAALDDSDIELDSGPDPDETDAAPWPVEPVIVAREAEPQEAEPMASPTQAEAMQAPLQPSLENAVAERAVAERPLESSLGSSLIASGIVTKPAASASDPLAPLRRMSQAEKIALFS</sequence>
<reference evidence="2 3" key="1">
    <citation type="submission" date="2016-11" db="EMBL/GenBank/DDBJ databases">
        <authorList>
            <person name="Jaros S."/>
            <person name="Januszkiewicz K."/>
            <person name="Wedrychowicz H."/>
        </authorList>
    </citation>
    <scope>NUCLEOTIDE SEQUENCE [LARGE SCALE GENOMIC DNA]</scope>
    <source>
        <strain evidence="2 3">GAS499</strain>
    </source>
</reference>